<sequence length="688" mass="70703">MSGRMRLAVCAALATLAAACALLPLVERTGWLLQAALLLAVQTAVGVLGRRVPLARPLTVAAQALAGLLLLTVVFAGSHAVGGLLPGPDAFREFGQLVQEGAEDVGRYAIPAPATTGIKLLLVGGVLVVGLVVDALAVTYGVAAPAGLPLLALYSVAAGLAKDGTDWLWFLVAAAGYLVLLLAEGRDRLARWGRVFGGGPGGSGFAPAGSAPAPVRTGRRIGALVLGIALVVPAVLPAMDSGLLESPGRSGGAGGGADGVTSVKPLVALQDSLRQPANREVMRYRTSTANTRDLYLRIVALDQFDGSSWRSSERPLTELPAELPTPAGLAPDVRADLVNTSVAASGSYAQNYLPLPYPAERVRADGRWRYEPEGRTLVGDRGQTTRGLRYQVSSLLVEPTAEQLAEAPAPPTQVLREYTKVPGSLPPVVARTAREVTAGSASAYQQAVRLQDWFAVDGGFRYDTEVDSGSDGQAVAKFLKDKRGFCVHFSFSMAAMARTLGIPARVAVGFMPGTPQADGSVSVGSKDAHAWPELYFEGAGWTRFEPTPSRGSAPEYTVSQQPSAVDPGAPSPVPDRSAAPAAPPSADDRCTAQMKKQGGCAAPAERADGGGASDGGLSPGAVAGIAVAALAVVALPLLPLLWRGRVRARRLAATAPRRRGRAGGGSGPGETPAGQGGRDAGVGGRHLA</sequence>
<dbReference type="InterPro" id="IPR052901">
    <property type="entry name" value="Bact_TGase-like"/>
</dbReference>
<evidence type="ECO:0000259" key="3">
    <source>
        <dbReference type="SMART" id="SM00460"/>
    </source>
</evidence>
<gene>
    <name evidence="4" type="ORF">CK936_14955</name>
</gene>
<keyword evidence="2" id="KW-1133">Transmembrane helix</keyword>
<proteinExistence type="predicted"/>
<reference evidence="4 5" key="1">
    <citation type="submission" date="2017-08" db="EMBL/GenBank/DDBJ databases">
        <title>Genome sequence of Streptomyces albireticuli NRRL B-1670.</title>
        <authorList>
            <person name="Graham D.E."/>
            <person name="Mahan K.M."/>
            <person name="Klingeman D.M."/>
            <person name="Hettich R.L."/>
            <person name="Parry R.J."/>
            <person name="Spain J.C."/>
        </authorList>
    </citation>
    <scope>NUCLEOTIDE SEQUENCE [LARGE SCALE GENOMIC DNA]</scope>
    <source>
        <strain evidence="4 5">NRRL B-1670</strain>
    </source>
</reference>
<dbReference type="Pfam" id="PF11992">
    <property type="entry name" value="TgpA_N"/>
    <property type="match status" value="1"/>
</dbReference>
<dbReference type="AlphaFoldDB" id="A0A2A2D9E8"/>
<dbReference type="SMART" id="SM00460">
    <property type="entry name" value="TGc"/>
    <property type="match status" value="1"/>
</dbReference>
<evidence type="ECO:0000313" key="4">
    <source>
        <dbReference type="EMBL" id="PAU48145.1"/>
    </source>
</evidence>
<name>A0A2A2D9E8_9ACTN</name>
<feature type="domain" description="Transglutaminase-like" evidence="3">
    <location>
        <begin position="478"/>
        <end position="548"/>
    </location>
</feature>
<dbReference type="RefSeq" id="WP_095581454.1">
    <property type="nucleotide sequence ID" value="NZ_NSJV01000287.1"/>
</dbReference>
<dbReference type="Gene3D" id="3.10.620.30">
    <property type="match status" value="1"/>
</dbReference>
<feature type="region of interest" description="Disordered" evidence="1">
    <location>
        <begin position="546"/>
        <end position="612"/>
    </location>
</feature>
<evidence type="ECO:0000313" key="5">
    <source>
        <dbReference type="Proteomes" id="UP000218944"/>
    </source>
</evidence>
<feature type="transmembrane region" description="Helical" evidence="2">
    <location>
        <begin position="167"/>
        <end position="183"/>
    </location>
</feature>
<organism evidence="4 5">
    <name type="scientific">Streptomyces albireticuli</name>
    <dbReference type="NCBI Taxonomy" id="1940"/>
    <lineage>
        <taxon>Bacteria</taxon>
        <taxon>Bacillati</taxon>
        <taxon>Actinomycetota</taxon>
        <taxon>Actinomycetes</taxon>
        <taxon>Kitasatosporales</taxon>
        <taxon>Streptomycetaceae</taxon>
        <taxon>Streptomyces</taxon>
    </lineage>
</organism>
<accession>A0A2A2D9E8</accession>
<dbReference type="Proteomes" id="UP000218944">
    <property type="component" value="Unassembled WGS sequence"/>
</dbReference>
<keyword evidence="2" id="KW-0472">Membrane</keyword>
<feature type="region of interest" description="Disordered" evidence="1">
    <location>
        <begin position="652"/>
        <end position="688"/>
    </location>
</feature>
<dbReference type="PANTHER" id="PTHR42736:SF1">
    <property type="entry name" value="PROTEIN-GLUTAMINE GAMMA-GLUTAMYLTRANSFERASE"/>
    <property type="match status" value="1"/>
</dbReference>
<feature type="transmembrane region" description="Helical" evidence="2">
    <location>
        <begin position="621"/>
        <end position="642"/>
    </location>
</feature>
<dbReference type="InterPro" id="IPR021878">
    <property type="entry name" value="TgpA_N"/>
</dbReference>
<keyword evidence="2" id="KW-0812">Transmembrane</keyword>
<feature type="compositionally biased region" description="Gly residues" evidence="1">
    <location>
        <begin position="662"/>
        <end position="688"/>
    </location>
</feature>
<evidence type="ECO:0000256" key="2">
    <source>
        <dbReference type="SAM" id="Phobius"/>
    </source>
</evidence>
<dbReference type="InterPro" id="IPR002931">
    <property type="entry name" value="Transglutaminase-like"/>
</dbReference>
<dbReference type="Pfam" id="PF01841">
    <property type="entry name" value="Transglut_core"/>
    <property type="match status" value="1"/>
</dbReference>
<feature type="non-terminal residue" evidence="4">
    <location>
        <position position="688"/>
    </location>
</feature>
<dbReference type="EMBL" id="NSJV01000287">
    <property type="protein sequence ID" value="PAU48145.1"/>
    <property type="molecule type" value="Genomic_DNA"/>
</dbReference>
<dbReference type="SUPFAM" id="SSF54001">
    <property type="entry name" value="Cysteine proteinases"/>
    <property type="match status" value="1"/>
</dbReference>
<dbReference type="PANTHER" id="PTHR42736">
    <property type="entry name" value="PROTEIN-GLUTAMINE GAMMA-GLUTAMYLTRANSFERASE"/>
    <property type="match status" value="1"/>
</dbReference>
<feature type="transmembrane region" description="Helical" evidence="2">
    <location>
        <begin position="31"/>
        <end position="48"/>
    </location>
</feature>
<feature type="transmembrane region" description="Helical" evidence="2">
    <location>
        <begin position="114"/>
        <end position="133"/>
    </location>
</feature>
<evidence type="ECO:0000256" key="1">
    <source>
        <dbReference type="SAM" id="MobiDB-lite"/>
    </source>
</evidence>
<comment type="caution">
    <text evidence="4">The sequence shown here is derived from an EMBL/GenBank/DDBJ whole genome shotgun (WGS) entry which is preliminary data.</text>
</comment>
<feature type="transmembrane region" description="Helical" evidence="2">
    <location>
        <begin position="140"/>
        <end position="161"/>
    </location>
</feature>
<feature type="compositionally biased region" description="Basic residues" evidence="1">
    <location>
        <begin position="652"/>
        <end position="661"/>
    </location>
</feature>
<protein>
    <submittedName>
        <fullName evidence="4">Transglutaminase</fullName>
    </submittedName>
</protein>
<feature type="transmembrane region" description="Helical" evidence="2">
    <location>
        <begin position="60"/>
        <end position="81"/>
    </location>
</feature>
<dbReference type="PROSITE" id="PS51257">
    <property type="entry name" value="PROKAR_LIPOPROTEIN"/>
    <property type="match status" value="1"/>
</dbReference>
<feature type="transmembrane region" description="Helical" evidence="2">
    <location>
        <begin position="221"/>
        <end position="239"/>
    </location>
</feature>
<keyword evidence="5" id="KW-1185">Reference proteome</keyword>
<dbReference type="InterPro" id="IPR038765">
    <property type="entry name" value="Papain-like_cys_pep_sf"/>
</dbReference>